<accession>A0ABQ6NIC0</accession>
<organism evidence="1 2">
    <name type="scientific">Paenibacillus glycanilyticus</name>
    <dbReference type="NCBI Taxonomy" id="126569"/>
    <lineage>
        <taxon>Bacteria</taxon>
        <taxon>Bacillati</taxon>
        <taxon>Bacillota</taxon>
        <taxon>Bacilli</taxon>
        <taxon>Bacillales</taxon>
        <taxon>Paenibacillaceae</taxon>
        <taxon>Paenibacillus</taxon>
    </lineage>
</organism>
<evidence type="ECO:0000313" key="2">
    <source>
        <dbReference type="Proteomes" id="UP001285921"/>
    </source>
</evidence>
<comment type="caution">
    <text evidence="1">The sequence shown here is derived from an EMBL/GenBank/DDBJ whole genome shotgun (WGS) entry which is preliminary data.</text>
</comment>
<sequence>MDNKRYLCLFNKQTKMRDNNISRAGITEHRTGILYKNFFLFYLPELYMNSRKCKGFY</sequence>
<gene>
    <name evidence="1" type="ORF">PghCCS26_09110</name>
</gene>
<dbReference type="EMBL" id="BTCL01000002">
    <property type="protein sequence ID" value="GMK43784.1"/>
    <property type="molecule type" value="Genomic_DNA"/>
</dbReference>
<keyword evidence="2" id="KW-1185">Reference proteome</keyword>
<reference evidence="1 2" key="1">
    <citation type="submission" date="2023-05" db="EMBL/GenBank/DDBJ databases">
        <title>Draft genome of Paenibacillus sp. CCS26.</title>
        <authorList>
            <person name="Akita H."/>
            <person name="Shinto Y."/>
            <person name="Kimura Z."/>
        </authorList>
    </citation>
    <scope>NUCLEOTIDE SEQUENCE [LARGE SCALE GENOMIC DNA]</scope>
    <source>
        <strain evidence="1 2">CCS26</strain>
    </source>
</reference>
<protein>
    <submittedName>
        <fullName evidence="1">Uncharacterized protein</fullName>
    </submittedName>
</protein>
<proteinExistence type="predicted"/>
<name>A0ABQ6NIC0_9BACL</name>
<dbReference type="Proteomes" id="UP001285921">
    <property type="component" value="Unassembled WGS sequence"/>
</dbReference>
<evidence type="ECO:0000313" key="1">
    <source>
        <dbReference type="EMBL" id="GMK43784.1"/>
    </source>
</evidence>